<dbReference type="Gene3D" id="3.40.50.720">
    <property type="entry name" value="NAD(P)-binding Rossmann-like Domain"/>
    <property type="match status" value="1"/>
</dbReference>
<evidence type="ECO:0000256" key="6">
    <source>
        <dbReference type="ARBA" id="ARBA00023002"/>
    </source>
</evidence>
<reference evidence="16 17" key="1">
    <citation type="journal article" date="2017" name="Int. J. Syst. Evol. Microbiol.">
        <title>Desulfovibrio senegalensis sp. nov., a mesophilic sulfate reducer isolated from marine sediment.</title>
        <authorList>
            <person name="Thioye A."/>
            <person name="Gam Z.B.A."/>
            <person name="Mbengue M."/>
            <person name="Cayol J.L."/>
            <person name="Joseph-Bartoli M."/>
            <person name="Toure-Kane C."/>
            <person name="Labat M."/>
        </authorList>
    </citation>
    <scope>NUCLEOTIDE SEQUENCE [LARGE SCALE GENOMIC DNA]</scope>
    <source>
        <strain evidence="16 17">DSM 101509</strain>
    </source>
</reference>
<dbReference type="SUPFAM" id="SSF51735">
    <property type="entry name" value="NAD(P)-binding Rossmann-fold domains"/>
    <property type="match status" value="1"/>
</dbReference>
<feature type="active site" description="Proton donor" evidence="13">
    <location>
        <position position="153"/>
    </location>
</feature>
<dbReference type="FunFam" id="3.30.360.10:FF:000004">
    <property type="entry name" value="4-hydroxy-tetrahydrodipicolinate reductase"/>
    <property type="match status" value="1"/>
</dbReference>
<name>A0A6N6N2H5_9BACT</name>
<dbReference type="GO" id="GO:0016726">
    <property type="term" value="F:oxidoreductase activity, acting on CH or CH2 groups, NAD or NADP as acceptor"/>
    <property type="evidence" value="ECO:0007669"/>
    <property type="project" value="UniProtKB-UniRule"/>
</dbReference>
<sequence length="259" mass="27673">MTTDVIIMGAGGRMGATLALMANRDETLNLAGVCERPGRTDGLDYLGCMVSDSLSDLLPQCPGAVIVDFTAPEASIAMAEAAAKHGNPAVIGTTGLDAGQQATLGKYAAETPLFWAPNMSVGVNVLLKVLPQLVQALGLEYDMELSEIHHKMKKDAPSGTALKLAQCLAEARDWDYDDVKCHCRDGIIGQRPQKELGVQTLRGGDVVGDHTMYFFGPGERIEVTHRAHSRETFASGALRAAKWLKGQKPGALYSMADIF</sequence>
<dbReference type="PANTHER" id="PTHR20836:SF0">
    <property type="entry name" value="4-HYDROXY-TETRAHYDRODIPICOLINATE REDUCTASE 1, CHLOROPLASTIC-RELATED"/>
    <property type="match status" value="1"/>
</dbReference>
<dbReference type="AlphaFoldDB" id="A0A6N6N2H5"/>
<dbReference type="GO" id="GO:0009089">
    <property type="term" value="P:lysine biosynthetic process via diaminopimelate"/>
    <property type="evidence" value="ECO:0007669"/>
    <property type="project" value="UniProtKB-UniRule"/>
</dbReference>
<evidence type="ECO:0000256" key="3">
    <source>
        <dbReference type="ARBA" id="ARBA00022605"/>
    </source>
</evidence>
<dbReference type="InterPro" id="IPR022663">
    <property type="entry name" value="DapB_C"/>
</dbReference>
<evidence type="ECO:0000256" key="8">
    <source>
        <dbReference type="ARBA" id="ARBA00023154"/>
    </source>
</evidence>
<dbReference type="OrthoDB" id="9790352at2"/>
<feature type="domain" description="Dihydrodipicolinate reductase C-terminal" evidence="15">
    <location>
        <begin position="122"/>
        <end position="258"/>
    </location>
</feature>
<dbReference type="Pfam" id="PF05173">
    <property type="entry name" value="DapB_C"/>
    <property type="match status" value="1"/>
</dbReference>
<comment type="subcellular location">
    <subcellularLocation>
        <location evidence="13">Cytoplasm</location>
    </subcellularLocation>
</comment>
<dbReference type="InterPro" id="IPR036291">
    <property type="entry name" value="NAD(P)-bd_dom_sf"/>
</dbReference>
<dbReference type="Proteomes" id="UP000438699">
    <property type="component" value="Unassembled WGS sequence"/>
</dbReference>
<evidence type="ECO:0000256" key="12">
    <source>
        <dbReference type="ARBA" id="ARBA00049396"/>
    </source>
</evidence>
<dbReference type="Pfam" id="PF01113">
    <property type="entry name" value="DapB_N"/>
    <property type="match status" value="1"/>
</dbReference>
<comment type="caution">
    <text evidence="13">Was originally thought to be a dihydrodipicolinate reductase (DHDPR), catalyzing the conversion of dihydrodipicolinate to tetrahydrodipicolinate. However, it was shown in E.coli that the substrate of the enzymatic reaction is not dihydrodipicolinate (DHDP) but in fact (2S,4S)-4-hydroxy-2,3,4,5-tetrahydrodipicolinic acid (HTPA), the product released by the DapA-catalyzed reaction.</text>
</comment>
<evidence type="ECO:0000313" key="17">
    <source>
        <dbReference type="Proteomes" id="UP000438699"/>
    </source>
</evidence>
<evidence type="ECO:0000256" key="4">
    <source>
        <dbReference type="ARBA" id="ARBA00022857"/>
    </source>
</evidence>
<dbReference type="RefSeq" id="WP_151151455.1">
    <property type="nucleotide sequence ID" value="NZ_WAIE01000005.1"/>
</dbReference>
<dbReference type="EMBL" id="WAIE01000005">
    <property type="protein sequence ID" value="KAB1441200.1"/>
    <property type="molecule type" value="Genomic_DNA"/>
</dbReference>
<dbReference type="PANTHER" id="PTHR20836">
    <property type="entry name" value="DIHYDRODIPICOLINATE REDUCTASE"/>
    <property type="match status" value="1"/>
</dbReference>
<evidence type="ECO:0000256" key="11">
    <source>
        <dbReference type="ARBA" id="ARBA00049080"/>
    </source>
</evidence>
<feature type="binding site" evidence="13">
    <location>
        <position position="150"/>
    </location>
    <ligand>
        <name>(S)-2,3,4,5-tetrahydrodipicolinate</name>
        <dbReference type="ChEBI" id="CHEBI:16845"/>
    </ligand>
</feature>
<dbReference type="GO" id="GO:0019877">
    <property type="term" value="P:diaminopimelate biosynthetic process"/>
    <property type="evidence" value="ECO:0007669"/>
    <property type="project" value="UniProtKB-UniRule"/>
</dbReference>
<evidence type="ECO:0000256" key="5">
    <source>
        <dbReference type="ARBA" id="ARBA00022915"/>
    </source>
</evidence>
<feature type="domain" description="Dihydrodipicolinate reductase N-terminal" evidence="14">
    <location>
        <begin position="4"/>
        <end position="119"/>
    </location>
</feature>
<comment type="catalytic activity">
    <reaction evidence="11 13">
        <text>(S)-2,3,4,5-tetrahydrodipicolinate + NADP(+) + H2O = (2S,4S)-4-hydroxy-2,3,4,5-tetrahydrodipicolinate + NADPH + H(+)</text>
        <dbReference type="Rhea" id="RHEA:35331"/>
        <dbReference type="ChEBI" id="CHEBI:15377"/>
        <dbReference type="ChEBI" id="CHEBI:15378"/>
        <dbReference type="ChEBI" id="CHEBI:16845"/>
        <dbReference type="ChEBI" id="CHEBI:57783"/>
        <dbReference type="ChEBI" id="CHEBI:58349"/>
        <dbReference type="ChEBI" id="CHEBI:67139"/>
        <dbReference type="EC" id="1.17.1.8"/>
    </reaction>
</comment>
<dbReference type="PIRSF" id="PIRSF000161">
    <property type="entry name" value="DHPR"/>
    <property type="match status" value="1"/>
</dbReference>
<evidence type="ECO:0000256" key="7">
    <source>
        <dbReference type="ARBA" id="ARBA00023027"/>
    </source>
</evidence>
<feature type="active site" description="Proton donor/acceptor" evidence="13">
    <location>
        <position position="149"/>
    </location>
</feature>
<keyword evidence="8 13" id="KW-0457">Lysine biosynthesis</keyword>
<comment type="caution">
    <text evidence="16">The sequence shown here is derived from an EMBL/GenBank/DDBJ whole genome shotgun (WGS) entry which is preliminary data.</text>
</comment>
<dbReference type="InterPro" id="IPR022664">
    <property type="entry name" value="DapB_N_CS"/>
</dbReference>
<comment type="function">
    <text evidence="13">Catalyzes the conversion of 4-hydroxy-tetrahydrodipicolinate (HTPA) to tetrahydrodipicolinate.</text>
</comment>
<feature type="binding site" evidence="13">
    <location>
        <begin position="9"/>
        <end position="14"/>
    </location>
    <ligand>
        <name>NAD(+)</name>
        <dbReference type="ChEBI" id="CHEBI:57540"/>
    </ligand>
</feature>
<feature type="binding site" evidence="13">
    <location>
        <begin position="116"/>
        <end position="119"/>
    </location>
    <ligand>
        <name>NAD(+)</name>
        <dbReference type="ChEBI" id="CHEBI:57540"/>
    </ligand>
</feature>
<comment type="similarity">
    <text evidence="1 13">Belongs to the DapB family.</text>
</comment>
<keyword evidence="4 13" id="KW-0521">NADP</keyword>
<keyword evidence="2 13" id="KW-0963">Cytoplasm</keyword>
<comment type="catalytic activity">
    <reaction evidence="12 13">
        <text>(S)-2,3,4,5-tetrahydrodipicolinate + NAD(+) + H2O = (2S,4S)-4-hydroxy-2,3,4,5-tetrahydrodipicolinate + NADH + H(+)</text>
        <dbReference type="Rhea" id="RHEA:35323"/>
        <dbReference type="ChEBI" id="CHEBI:15377"/>
        <dbReference type="ChEBI" id="CHEBI:15378"/>
        <dbReference type="ChEBI" id="CHEBI:16845"/>
        <dbReference type="ChEBI" id="CHEBI:57540"/>
        <dbReference type="ChEBI" id="CHEBI:57945"/>
        <dbReference type="ChEBI" id="CHEBI:67139"/>
        <dbReference type="EC" id="1.17.1.8"/>
    </reaction>
</comment>
<accession>A0A6N6N2H5</accession>
<organism evidence="16 17">
    <name type="scientific">Pseudodesulfovibrio senegalensis</name>
    <dbReference type="NCBI Taxonomy" id="1721087"/>
    <lineage>
        <taxon>Bacteria</taxon>
        <taxon>Pseudomonadati</taxon>
        <taxon>Thermodesulfobacteriota</taxon>
        <taxon>Desulfovibrionia</taxon>
        <taxon>Desulfovibrionales</taxon>
        <taxon>Desulfovibrionaceae</taxon>
    </lineage>
</organism>
<dbReference type="GO" id="GO:0008839">
    <property type="term" value="F:4-hydroxy-tetrahydrodipicolinate reductase"/>
    <property type="evidence" value="ECO:0007669"/>
    <property type="project" value="UniProtKB-UniRule"/>
</dbReference>
<keyword evidence="17" id="KW-1185">Reference proteome</keyword>
<dbReference type="NCBIfam" id="TIGR00036">
    <property type="entry name" value="dapB"/>
    <property type="match status" value="1"/>
</dbReference>
<dbReference type="UniPathway" id="UPA00034">
    <property type="reaction ID" value="UER00018"/>
</dbReference>
<feature type="binding site" evidence="13">
    <location>
        <position position="36"/>
    </location>
    <ligand>
        <name>NADP(+)</name>
        <dbReference type="ChEBI" id="CHEBI:58349"/>
    </ligand>
</feature>
<feature type="binding site" evidence="13">
    <location>
        <position position="35"/>
    </location>
    <ligand>
        <name>NAD(+)</name>
        <dbReference type="ChEBI" id="CHEBI:57540"/>
    </ligand>
</feature>
<dbReference type="Gene3D" id="3.30.360.10">
    <property type="entry name" value="Dihydrodipicolinate Reductase, domain 2"/>
    <property type="match status" value="1"/>
</dbReference>
<comment type="subunit">
    <text evidence="13">Homotetramer.</text>
</comment>
<dbReference type="SUPFAM" id="SSF55347">
    <property type="entry name" value="Glyceraldehyde-3-phosphate dehydrogenase-like, C-terminal domain"/>
    <property type="match status" value="1"/>
</dbReference>
<evidence type="ECO:0000313" key="16">
    <source>
        <dbReference type="EMBL" id="KAB1441200.1"/>
    </source>
</evidence>
<evidence type="ECO:0000259" key="14">
    <source>
        <dbReference type="Pfam" id="PF01113"/>
    </source>
</evidence>
<evidence type="ECO:0000256" key="1">
    <source>
        <dbReference type="ARBA" id="ARBA00006642"/>
    </source>
</evidence>
<feature type="binding site" evidence="13">
    <location>
        <begin position="92"/>
        <end position="94"/>
    </location>
    <ligand>
        <name>NAD(+)</name>
        <dbReference type="ChEBI" id="CHEBI:57540"/>
    </ligand>
</feature>
<keyword evidence="6 13" id="KW-0560">Oxidoreductase</keyword>
<evidence type="ECO:0000256" key="9">
    <source>
        <dbReference type="ARBA" id="ARBA00037922"/>
    </source>
</evidence>
<protein>
    <recommendedName>
        <fullName evidence="10 13">4-hydroxy-tetrahydrodipicolinate reductase</fullName>
        <shortName evidence="13">HTPA reductase</shortName>
        <ecNumber evidence="10 13">1.17.1.8</ecNumber>
    </recommendedName>
</protein>
<proteinExistence type="inferred from homology"/>
<dbReference type="CDD" id="cd02274">
    <property type="entry name" value="DHDPR_N"/>
    <property type="match status" value="1"/>
</dbReference>
<dbReference type="GO" id="GO:0050661">
    <property type="term" value="F:NADP binding"/>
    <property type="evidence" value="ECO:0007669"/>
    <property type="project" value="UniProtKB-UniRule"/>
</dbReference>
<keyword evidence="5 13" id="KW-0220">Diaminopimelate biosynthesis</keyword>
<gene>
    <name evidence="13" type="primary">dapB</name>
    <name evidence="16" type="ORF">F8A88_12265</name>
</gene>
<keyword evidence="3 13" id="KW-0028">Amino-acid biosynthesis</keyword>
<keyword evidence="7 13" id="KW-0520">NAD</keyword>
<dbReference type="PROSITE" id="PS01298">
    <property type="entry name" value="DAPB"/>
    <property type="match status" value="1"/>
</dbReference>
<dbReference type="GO" id="GO:0005737">
    <property type="term" value="C:cytoplasm"/>
    <property type="evidence" value="ECO:0007669"/>
    <property type="project" value="UniProtKB-SubCell"/>
</dbReference>
<feature type="binding site" evidence="13">
    <location>
        <begin position="159"/>
        <end position="160"/>
    </location>
    <ligand>
        <name>(S)-2,3,4,5-tetrahydrodipicolinate</name>
        <dbReference type="ChEBI" id="CHEBI:16845"/>
    </ligand>
</feature>
<comment type="pathway">
    <text evidence="9 13">Amino-acid biosynthesis; L-lysine biosynthesis via DAP pathway; (S)-tetrahydrodipicolinate from L-aspartate: step 4/4.</text>
</comment>
<dbReference type="HAMAP" id="MF_00102">
    <property type="entry name" value="DapB"/>
    <property type="match status" value="1"/>
</dbReference>
<dbReference type="InterPro" id="IPR023940">
    <property type="entry name" value="DHDPR_bac"/>
</dbReference>
<evidence type="ECO:0000256" key="2">
    <source>
        <dbReference type="ARBA" id="ARBA00022490"/>
    </source>
</evidence>
<dbReference type="EC" id="1.17.1.8" evidence="10 13"/>
<evidence type="ECO:0000259" key="15">
    <source>
        <dbReference type="Pfam" id="PF05173"/>
    </source>
</evidence>
<evidence type="ECO:0000256" key="13">
    <source>
        <dbReference type="HAMAP-Rule" id="MF_00102"/>
    </source>
</evidence>
<dbReference type="InterPro" id="IPR000846">
    <property type="entry name" value="DapB_N"/>
</dbReference>
<dbReference type="GO" id="GO:0051287">
    <property type="term" value="F:NAD binding"/>
    <property type="evidence" value="ECO:0007669"/>
    <property type="project" value="UniProtKB-UniRule"/>
</dbReference>
<evidence type="ECO:0000256" key="10">
    <source>
        <dbReference type="ARBA" id="ARBA00038983"/>
    </source>
</evidence>